<dbReference type="AlphaFoldDB" id="A0A699HNB5"/>
<sequence>FIVPSPMTAPKKSTVETAIFIFVGDKTRPLSSQIFNILSRPNGMTSHSYSPPGTKSFVQGLILHPWQLDGTLI</sequence>
<accession>A0A699HNB5</accession>
<name>A0A699HNB5_TANCI</name>
<feature type="non-terminal residue" evidence="1">
    <location>
        <position position="1"/>
    </location>
</feature>
<evidence type="ECO:0000313" key="1">
    <source>
        <dbReference type="EMBL" id="GEY47842.1"/>
    </source>
</evidence>
<organism evidence="1">
    <name type="scientific">Tanacetum cinerariifolium</name>
    <name type="common">Dalmatian daisy</name>
    <name type="synonym">Chrysanthemum cinerariifolium</name>
    <dbReference type="NCBI Taxonomy" id="118510"/>
    <lineage>
        <taxon>Eukaryota</taxon>
        <taxon>Viridiplantae</taxon>
        <taxon>Streptophyta</taxon>
        <taxon>Embryophyta</taxon>
        <taxon>Tracheophyta</taxon>
        <taxon>Spermatophyta</taxon>
        <taxon>Magnoliopsida</taxon>
        <taxon>eudicotyledons</taxon>
        <taxon>Gunneridae</taxon>
        <taxon>Pentapetalae</taxon>
        <taxon>asterids</taxon>
        <taxon>campanulids</taxon>
        <taxon>Asterales</taxon>
        <taxon>Asteraceae</taxon>
        <taxon>Asteroideae</taxon>
        <taxon>Anthemideae</taxon>
        <taxon>Anthemidinae</taxon>
        <taxon>Tanacetum</taxon>
    </lineage>
</organism>
<gene>
    <name evidence="1" type="ORF">Tci_419816</name>
</gene>
<dbReference type="EMBL" id="BKCJ010181945">
    <property type="protein sequence ID" value="GEY47842.1"/>
    <property type="molecule type" value="Genomic_DNA"/>
</dbReference>
<reference evidence="1" key="1">
    <citation type="journal article" date="2019" name="Sci. Rep.">
        <title>Draft genome of Tanacetum cinerariifolium, the natural source of mosquito coil.</title>
        <authorList>
            <person name="Yamashiro T."/>
            <person name="Shiraishi A."/>
            <person name="Satake H."/>
            <person name="Nakayama K."/>
        </authorList>
    </citation>
    <scope>NUCLEOTIDE SEQUENCE</scope>
</reference>
<comment type="caution">
    <text evidence="1">The sequence shown here is derived from an EMBL/GenBank/DDBJ whole genome shotgun (WGS) entry which is preliminary data.</text>
</comment>
<proteinExistence type="predicted"/>
<protein>
    <submittedName>
        <fullName evidence="1">Uncharacterized protein</fullName>
    </submittedName>
</protein>